<sequence>MINDRKFILWVRTFFILIIVTSISDVFFDIKQGASHLHVLLECLIGILALAMLLALFINTRMQARHNTELRHELTDVMDRSAKASLKLAVAKRTFGEEIWKQFADWAFTDSEAEVAFFTLKGFNAKEIAGLRNASEKTVRNQLTSVYRKSGTTGKPDFIAWFMEGLISPEKPET</sequence>
<gene>
    <name evidence="3" type="ORF">H1S06_10735</name>
</gene>
<dbReference type="GO" id="GO:0006355">
    <property type="term" value="P:regulation of DNA-templated transcription"/>
    <property type="evidence" value="ECO:0007669"/>
    <property type="project" value="InterPro"/>
</dbReference>
<accession>A0A7W1WZB0</accession>
<feature type="domain" description="HTH luxR-type" evidence="2">
    <location>
        <begin position="105"/>
        <end position="162"/>
    </location>
</feature>
<dbReference type="RefSeq" id="WP_181740006.1">
    <property type="nucleotide sequence ID" value="NZ_JACEMT010000050.1"/>
</dbReference>
<comment type="caution">
    <text evidence="3">The sequence shown here is derived from an EMBL/GenBank/DDBJ whole genome shotgun (WGS) entry which is preliminary data.</text>
</comment>
<dbReference type="CDD" id="cd06170">
    <property type="entry name" value="LuxR_C_like"/>
    <property type="match status" value="1"/>
</dbReference>
<dbReference type="SUPFAM" id="SSF46894">
    <property type="entry name" value="C-terminal effector domain of the bipartite response regulators"/>
    <property type="match status" value="1"/>
</dbReference>
<dbReference type="AlphaFoldDB" id="A0A7W1WZB0"/>
<keyword evidence="4" id="KW-1185">Reference proteome</keyword>
<organism evidence="3 4">
    <name type="scientific">Marinobacterium marinum</name>
    <dbReference type="NCBI Taxonomy" id="2756129"/>
    <lineage>
        <taxon>Bacteria</taxon>
        <taxon>Pseudomonadati</taxon>
        <taxon>Pseudomonadota</taxon>
        <taxon>Gammaproteobacteria</taxon>
        <taxon>Oceanospirillales</taxon>
        <taxon>Oceanospirillaceae</taxon>
        <taxon>Marinobacterium</taxon>
    </lineage>
</organism>
<evidence type="ECO:0000313" key="4">
    <source>
        <dbReference type="Proteomes" id="UP000538931"/>
    </source>
</evidence>
<name>A0A7W1WZB0_9GAMM</name>
<dbReference type="InterPro" id="IPR036388">
    <property type="entry name" value="WH-like_DNA-bd_sf"/>
</dbReference>
<dbReference type="Proteomes" id="UP000538931">
    <property type="component" value="Unassembled WGS sequence"/>
</dbReference>
<evidence type="ECO:0000313" key="3">
    <source>
        <dbReference type="EMBL" id="MBA4502837.1"/>
    </source>
</evidence>
<dbReference type="GO" id="GO:0003677">
    <property type="term" value="F:DNA binding"/>
    <property type="evidence" value="ECO:0007669"/>
    <property type="project" value="InterPro"/>
</dbReference>
<dbReference type="Gene3D" id="1.10.10.10">
    <property type="entry name" value="Winged helix-like DNA-binding domain superfamily/Winged helix DNA-binding domain"/>
    <property type="match status" value="1"/>
</dbReference>
<feature type="transmembrane region" description="Helical" evidence="1">
    <location>
        <begin position="39"/>
        <end position="58"/>
    </location>
</feature>
<dbReference type="SMART" id="SM00421">
    <property type="entry name" value="HTH_LUXR"/>
    <property type="match status" value="1"/>
</dbReference>
<dbReference type="InterPro" id="IPR000792">
    <property type="entry name" value="Tscrpt_reg_LuxR_C"/>
</dbReference>
<keyword evidence="1" id="KW-0812">Transmembrane</keyword>
<evidence type="ECO:0000256" key="1">
    <source>
        <dbReference type="SAM" id="Phobius"/>
    </source>
</evidence>
<proteinExistence type="predicted"/>
<keyword evidence="1" id="KW-0472">Membrane</keyword>
<dbReference type="InterPro" id="IPR016032">
    <property type="entry name" value="Sig_transdc_resp-reg_C-effctor"/>
</dbReference>
<protein>
    <submittedName>
        <fullName evidence="3">Helix-turn-helix transcriptional regulator</fullName>
    </submittedName>
</protein>
<reference evidence="3 4" key="1">
    <citation type="submission" date="2020-07" db="EMBL/GenBank/DDBJ databases">
        <title>Bacterium isolated from marien macroalgae.</title>
        <authorList>
            <person name="Zhu K."/>
            <person name="Lu D."/>
            <person name="Du Z."/>
        </authorList>
    </citation>
    <scope>NUCLEOTIDE SEQUENCE [LARGE SCALE GENOMIC DNA]</scope>
    <source>
        <strain evidence="3 4">3-1745</strain>
    </source>
</reference>
<keyword evidence="1" id="KW-1133">Transmembrane helix</keyword>
<evidence type="ECO:0000259" key="2">
    <source>
        <dbReference type="SMART" id="SM00421"/>
    </source>
</evidence>
<dbReference type="EMBL" id="JACEMT010000050">
    <property type="protein sequence ID" value="MBA4502837.1"/>
    <property type="molecule type" value="Genomic_DNA"/>
</dbReference>
<feature type="transmembrane region" description="Helical" evidence="1">
    <location>
        <begin position="7"/>
        <end position="27"/>
    </location>
</feature>